<feature type="transmembrane region" description="Helical" evidence="1">
    <location>
        <begin position="93"/>
        <end position="113"/>
    </location>
</feature>
<keyword evidence="1" id="KW-1133">Transmembrane helix</keyword>
<accession>A0A7W9BL66</accession>
<evidence type="ECO:0000256" key="1">
    <source>
        <dbReference type="SAM" id="Phobius"/>
    </source>
</evidence>
<dbReference type="EMBL" id="JACIJM010000005">
    <property type="protein sequence ID" value="MBB5722372.1"/>
    <property type="molecule type" value="Genomic_DNA"/>
</dbReference>
<protein>
    <submittedName>
        <fullName evidence="2">Transporter family-2 protein</fullName>
    </submittedName>
</protein>
<evidence type="ECO:0000313" key="3">
    <source>
        <dbReference type="Proteomes" id="UP000535415"/>
    </source>
</evidence>
<dbReference type="PANTHER" id="PTHR34821:SF2">
    <property type="entry name" value="INNER MEMBRANE PROTEIN YDCZ"/>
    <property type="match status" value="1"/>
</dbReference>
<evidence type="ECO:0000313" key="2">
    <source>
        <dbReference type="EMBL" id="MBB5722372.1"/>
    </source>
</evidence>
<keyword evidence="3" id="KW-1185">Reference proteome</keyword>
<dbReference type="InterPro" id="IPR006750">
    <property type="entry name" value="YdcZ"/>
</dbReference>
<feature type="transmembrane region" description="Helical" evidence="1">
    <location>
        <begin position="66"/>
        <end position="87"/>
    </location>
</feature>
<dbReference type="PANTHER" id="PTHR34821">
    <property type="entry name" value="INNER MEMBRANE PROTEIN YDCZ"/>
    <property type="match status" value="1"/>
</dbReference>
<keyword evidence="1" id="KW-0472">Membrane</keyword>
<reference evidence="2 3" key="1">
    <citation type="submission" date="2020-08" db="EMBL/GenBank/DDBJ databases">
        <title>Genomic Encyclopedia of Type Strains, Phase IV (KMG-IV): sequencing the most valuable type-strain genomes for metagenomic binning, comparative biology and taxonomic classification.</title>
        <authorList>
            <person name="Goeker M."/>
        </authorList>
    </citation>
    <scope>NUCLEOTIDE SEQUENCE [LARGE SCALE GENOMIC DNA]</scope>
    <source>
        <strain evidence="2 3">DSM 101064</strain>
    </source>
</reference>
<gene>
    <name evidence="2" type="ORF">FHS72_001998</name>
</gene>
<keyword evidence="1" id="KW-0812">Transmembrane</keyword>
<feature type="transmembrane region" description="Helical" evidence="1">
    <location>
        <begin position="36"/>
        <end position="59"/>
    </location>
</feature>
<organism evidence="2 3">
    <name type="scientific">Yoonia ponticola</name>
    <dbReference type="NCBI Taxonomy" id="1524255"/>
    <lineage>
        <taxon>Bacteria</taxon>
        <taxon>Pseudomonadati</taxon>
        <taxon>Pseudomonadota</taxon>
        <taxon>Alphaproteobacteria</taxon>
        <taxon>Rhodobacterales</taxon>
        <taxon>Paracoccaceae</taxon>
        <taxon>Yoonia</taxon>
    </lineage>
</organism>
<dbReference type="AlphaFoldDB" id="A0A7W9BL66"/>
<comment type="caution">
    <text evidence="2">The sequence shown here is derived from an EMBL/GenBank/DDBJ whole genome shotgun (WGS) entry which is preliminary data.</text>
</comment>
<name>A0A7W9BL66_9RHOB</name>
<sequence>MLGYAALAVLAGVLVSLSRQLNGSLSMFTSALHSSFWNHVVGFAFLTVVGIAIGGLFAGDPWGAPWWAYLGGPIGFIFIAASSWAILKIGAAQTAMLIIAGQMISGVIVDMALGMAGNTTARIAGVALILAGMMVSRSGAKPKTTIPGTTIVPKK</sequence>
<dbReference type="Proteomes" id="UP000535415">
    <property type="component" value="Unassembled WGS sequence"/>
</dbReference>
<dbReference type="Pfam" id="PF04657">
    <property type="entry name" value="DMT_YdcZ"/>
    <property type="match status" value="1"/>
</dbReference>
<dbReference type="GO" id="GO:0005886">
    <property type="term" value="C:plasma membrane"/>
    <property type="evidence" value="ECO:0007669"/>
    <property type="project" value="TreeGrafter"/>
</dbReference>
<dbReference type="RefSeq" id="WP_183528582.1">
    <property type="nucleotide sequence ID" value="NZ_JACIJM010000005.1"/>
</dbReference>
<proteinExistence type="predicted"/>